<dbReference type="SUPFAM" id="SSF46626">
    <property type="entry name" value="Cytochrome c"/>
    <property type="match status" value="1"/>
</dbReference>
<dbReference type="RefSeq" id="WP_013556244.1">
    <property type="nucleotide sequence ID" value="NC_014958.1"/>
</dbReference>
<accession>E8U6Q0</accession>
<evidence type="ECO:0000259" key="8">
    <source>
        <dbReference type="PROSITE" id="PS51007"/>
    </source>
</evidence>
<proteinExistence type="predicted"/>
<gene>
    <name evidence="9" type="ordered locus">Deima_1086</name>
</gene>
<dbReference type="eggNOG" id="COG2010">
    <property type="taxonomic scope" value="Bacteria"/>
</dbReference>
<feature type="transmembrane region" description="Helical" evidence="7">
    <location>
        <begin position="208"/>
        <end position="226"/>
    </location>
</feature>
<dbReference type="PANTHER" id="PTHR35008:SF4">
    <property type="entry name" value="BLL4482 PROTEIN"/>
    <property type="match status" value="1"/>
</dbReference>
<keyword evidence="7" id="KW-1133">Transmembrane helix</keyword>
<feature type="transmembrane region" description="Helical" evidence="7">
    <location>
        <begin position="167"/>
        <end position="188"/>
    </location>
</feature>
<dbReference type="HOGENOM" id="CLU_975641_0_0_0"/>
<evidence type="ECO:0000313" key="10">
    <source>
        <dbReference type="Proteomes" id="UP000008635"/>
    </source>
</evidence>
<protein>
    <submittedName>
        <fullName evidence="9">Cytochrome c class I</fullName>
    </submittedName>
</protein>
<organism evidence="9 10">
    <name type="scientific">Deinococcus maricopensis (strain DSM 21211 / LMG 22137 / NRRL B-23946 / LB-34)</name>
    <dbReference type="NCBI Taxonomy" id="709986"/>
    <lineage>
        <taxon>Bacteria</taxon>
        <taxon>Thermotogati</taxon>
        <taxon>Deinococcota</taxon>
        <taxon>Deinococci</taxon>
        <taxon>Deinococcales</taxon>
        <taxon>Deinococcaceae</taxon>
        <taxon>Deinococcus</taxon>
    </lineage>
</organism>
<dbReference type="OrthoDB" id="7933886at2"/>
<dbReference type="GO" id="GO:0020037">
    <property type="term" value="F:heme binding"/>
    <property type="evidence" value="ECO:0007669"/>
    <property type="project" value="InterPro"/>
</dbReference>
<reference evidence="10" key="2">
    <citation type="submission" date="2011-01" db="EMBL/GenBank/DDBJ databases">
        <title>The complete genome of Deinococcus maricopensis DSM 21211.</title>
        <authorList>
            <consortium name="US DOE Joint Genome Institute (JGI-PGF)"/>
            <person name="Lucas S."/>
            <person name="Copeland A."/>
            <person name="Lapidus A."/>
            <person name="Goodwin L."/>
            <person name="Pitluck S."/>
            <person name="Kyrpides N."/>
            <person name="Mavromatis K."/>
            <person name="Pagani I."/>
            <person name="Ivanova N."/>
            <person name="Ovchinnikova G."/>
            <person name="Zeytun A."/>
            <person name="Detter J.C."/>
            <person name="Han C."/>
            <person name="Land M."/>
            <person name="Hauser L."/>
            <person name="Markowitz V."/>
            <person name="Cheng J.-F."/>
            <person name="Hugenholtz P."/>
            <person name="Woyke T."/>
            <person name="Wu D."/>
            <person name="Pukall R."/>
            <person name="Gehrich-Schroeter G."/>
            <person name="Brambilla E."/>
            <person name="Klenk H.-P."/>
            <person name="Eisen J.A."/>
        </authorList>
    </citation>
    <scope>NUCLEOTIDE SEQUENCE [LARGE SCALE GENOMIC DNA]</scope>
    <source>
        <strain evidence="10">DSM 21211 / LMG 22137 / NRRL B-23946 / LB-34</strain>
    </source>
</reference>
<keyword evidence="7" id="KW-0472">Membrane</keyword>
<evidence type="ECO:0000256" key="7">
    <source>
        <dbReference type="SAM" id="Phobius"/>
    </source>
</evidence>
<keyword evidence="4" id="KW-0249">Electron transport</keyword>
<evidence type="ECO:0000256" key="2">
    <source>
        <dbReference type="ARBA" id="ARBA00022617"/>
    </source>
</evidence>
<dbReference type="PANTHER" id="PTHR35008">
    <property type="entry name" value="BLL4482 PROTEIN-RELATED"/>
    <property type="match status" value="1"/>
</dbReference>
<sequence precursor="true">MERNDAVMPAVAIVIAAIMWVLLLFIFGGETAAPKVEVTPQAIQAAEKEWPTLGKQVYEKVAGCQGCHGANGQGGAGPKLAGAEEIIKDPSLPVSRVEKGKGAMPAFGDKLKENEILAVVNYIRNSWGNKAEIVTPATLAAAAATVSPEVLRVRSRIVPEEIHLPEVFLVTFIVLLLTYGAIGLYSYWAEGEELHPGIHKTRSGTGAMVAMVATLAGTVLFSVLFVRQMVIDLRGWGADTPVMPNVPIEGFYAAMVVILLGIAVGLYKKYFMDDEVLVEDASGEFPW</sequence>
<evidence type="ECO:0000256" key="1">
    <source>
        <dbReference type="ARBA" id="ARBA00022448"/>
    </source>
</evidence>
<dbReference type="InterPro" id="IPR009056">
    <property type="entry name" value="Cyt_c-like_dom"/>
</dbReference>
<dbReference type="PROSITE" id="PS51007">
    <property type="entry name" value="CYTC"/>
    <property type="match status" value="1"/>
</dbReference>
<evidence type="ECO:0000313" key="9">
    <source>
        <dbReference type="EMBL" id="ADV66739.1"/>
    </source>
</evidence>
<reference evidence="9 10" key="1">
    <citation type="journal article" date="2011" name="Stand. Genomic Sci.">
        <title>Complete genome sequence of Deinococcus maricopensis type strain (LB-34).</title>
        <authorList>
            <person name="Pukall R."/>
            <person name="Zeytun A."/>
            <person name="Lucas S."/>
            <person name="Lapidus A."/>
            <person name="Hammon N."/>
            <person name="Deshpande S."/>
            <person name="Nolan M."/>
            <person name="Cheng J.F."/>
            <person name="Pitluck S."/>
            <person name="Liolios K."/>
            <person name="Pagani I."/>
            <person name="Mikhailova N."/>
            <person name="Ivanova N."/>
            <person name="Mavromatis K."/>
            <person name="Pati A."/>
            <person name="Tapia R."/>
            <person name="Han C."/>
            <person name="Goodwin L."/>
            <person name="Chen A."/>
            <person name="Palaniappan K."/>
            <person name="Land M."/>
            <person name="Hauser L."/>
            <person name="Chang Y.J."/>
            <person name="Jeffries C.D."/>
            <person name="Brambilla E.M."/>
            <person name="Rohde M."/>
            <person name="Goker M."/>
            <person name="Detter J.C."/>
            <person name="Woyke T."/>
            <person name="Bristow J."/>
            <person name="Eisen J.A."/>
            <person name="Markowitz V."/>
            <person name="Hugenholtz P."/>
            <person name="Kyrpides N.C."/>
            <person name="Klenk H.P."/>
        </authorList>
    </citation>
    <scope>NUCLEOTIDE SEQUENCE [LARGE SCALE GENOMIC DNA]</scope>
    <source>
        <strain evidence="10">DSM 21211 / LMG 22137 / NRRL B-23946 / LB-34</strain>
    </source>
</reference>
<dbReference type="GO" id="GO:0005506">
    <property type="term" value="F:iron ion binding"/>
    <property type="evidence" value="ECO:0007669"/>
    <property type="project" value="InterPro"/>
</dbReference>
<evidence type="ECO:0000256" key="6">
    <source>
        <dbReference type="PROSITE-ProRule" id="PRU00433"/>
    </source>
</evidence>
<dbReference type="STRING" id="709986.Deima_1086"/>
<feature type="transmembrane region" description="Helical" evidence="7">
    <location>
        <begin position="246"/>
        <end position="267"/>
    </location>
</feature>
<dbReference type="KEGG" id="dmr:Deima_1086"/>
<keyword evidence="1" id="KW-0813">Transport</keyword>
<keyword evidence="2 6" id="KW-0349">Heme</keyword>
<dbReference type="EMBL" id="CP002454">
    <property type="protein sequence ID" value="ADV66739.1"/>
    <property type="molecule type" value="Genomic_DNA"/>
</dbReference>
<evidence type="ECO:0000256" key="5">
    <source>
        <dbReference type="ARBA" id="ARBA00023004"/>
    </source>
</evidence>
<evidence type="ECO:0000256" key="3">
    <source>
        <dbReference type="ARBA" id="ARBA00022723"/>
    </source>
</evidence>
<keyword evidence="3 6" id="KW-0479">Metal-binding</keyword>
<feature type="transmembrane region" description="Helical" evidence="7">
    <location>
        <begin position="6"/>
        <end position="27"/>
    </location>
</feature>
<dbReference type="Proteomes" id="UP000008635">
    <property type="component" value="Chromosome"/>
</dbReference>
<dbReference type="InterPro" id="IPR008168">
    <property type="entry name" value="Cyt_C_IC"/>
</dbReference>
<keyword evidence="5 6" id="KW-0408">Iron</keyword>
<dbReference type="InterPro" id="IPR051459">
    <property type="entry name" value="Cytochrome_c-type_DH"/>
</dbReference>
<keyword evidence="10" id="KW-1185">Reference proteome</keyword>
<evidence type="ECO:0000256" key="4">
    <source>
        <dbReference type="ARBA" id="ARBA00022982"/>
    </source>
</evidence>
<dbReference type="InterPro" id="IPR036909">
    <property type="entry name" value="Cyt_c-like_dom_sf"/>
</dbReference>
<dbReference type="AlphaFoldDB" id="E8U6Q0"/>
<dbReference type="PRINTS" id="PR00605">
    <property type="entry name" value="CYTCHROMECIC"/>
</dbReference>
<feature type="domain" description="Cytochrome c" evidence="8">
    <location>
        <begin position="49"/>
        <end position="127"/>
    </location>
</feature>
<dbReference type="Pfam" id="PF13442">
    <property type="entry name" value="Cytochrome_CBB3"/>
    <property type="match status" value="1"/>
</dbReference>
<keyword evidence="7" id="KW-0812">Transmembrane</keyword>
<dbReference type="GO" id="GO:0009055">
    <property type="term" value="F:electron transfer activity"/>
    <property type="evidence" value="ECO:0007669"/>
    <property type="project" value="InterPro"/>
</dbReference>
<dbReference type="Gene3D" id="1.10.760.10">
    <property type="entry name" value="Cytochrome c-like domain"/>
    <property type="match status" value="1"/>
</dbReference>
<name>E8U6Q0_DEIML</name>